<name>A0ABS4D7E7_9CHLR</name>
<dbReference type="PANTHER" id="PTHR47691">
    <property type="entry name" value="REGULATOR-RELATED"/>
    <property type="match status" value="1"/>
</dbReference>
<dbReference type="Proteomes" id="UP001193081">
    <property type="component" value="Unassembled WGS sequence"/>
</dbReference>
<sequence>MQTGLNIRTFGGLTLQRDGQPLGELGSRKAEALLVYLAYVGRPVAREIVADLLWGEMLSPDRARANLSVLLTGMRQVLGPYLETSRREVGLNPQLPCWLDATELIRLLTPGRDLVDPARYEAGLALYRGEFLQGFAVRDTPTFEAWVLAEQEHLRRLVLMARRELTRIYLDQGAYAQGILHAEALLADEPFDDEVQQRLMLLLAHHGQLLAALASYDRYQSVLERELGVAPSAEVVALYQRLRSGAFTHTPVQAIRTEPTPRALVGFPNEPTSFIGREQELQLLAERLADPACRLLTLIGPGGIGKTRLASQAALAHAATMRDGAVFVALAPLEQSDQVPAALATTLGWHLDPTRPALDQVLDGLRERQMFVLLDNAEHLSELAPIVNAILQAAPDVRLLVTSREPLHLRAEWLIDLEGLAYPRELTMLTPPQLARYSAVQLFVQRAIQVSARFELDEREAPAVATICRLVEGMPLGIELAAAWARELPCATIAQEVARNTDFLATRLHDVPARQRSLRAIFNHSWQLLNAHERATLTGLAVFRGGCTLAAAEAVLGHLVDTPIRPLLRALVEKSLVRQRDERYELHELLRQFAGERLEASGARATRAHHSTYFLQTLADALPALTGRNPRTVTEGLRADLANLRQAWEWASEHGQADALGAAADALALLYERLGFLREGEGLFQSAADHLMMTAQTAPSASFAAERVAVIARLRAYQGRFTSQQGQHGAAVLLFGKIEELLPLTDQPALAALVGRFRGNAHARQGDYGLGEAYLRQALAHAEAAGLPHIEADCRSGLGWLAEIRGDYAEARAAYEASLLLARSLGDAQRESIALANLGVIAEEQGRCTEAREAYMAALAIDRAIGDRPGEGMVLNNLGVVAYDEGHYSEAKEFFTAALNLSRSTGDRRSEATALVNLGRTAREQGAYQQAHTHYQASLELRRAIGNRLGEAHSLSGLGLLFHLMGDQTIAERYVQEALDLARVLGARSIIAYSLTYLGHIALAQQNANAALAFYREALELRHALHQPARAMQARAGLAVAALVNGDRTAARTAIEALLGHLDDSALHSSEDLLRIFGACWRVLDALNDPRATAVVTQARRILAQRAAMITDPVLRRSYLEDVEVHRMLAAVS</sequence>
<dbReference type="PROSITE" id="PS50005">
    <property type="entry name" value="TPR"/>
    <property type="match status" value="1"/>
</dbReference>
<evidence type="ECO:0000256" key="1">
    <source>
        <dbReference type="PROSITE-ProRule" id="PRU00339"/>
    </source>
</evidence>
<comment type="caution">
    <text evidence="3">The sequence shown here is derived from an EMBL/GenBank/DDBJ whole genome shotgun (WGS) entry which is preliminary data.</text>
</comment>
<dbReference type="Pfam" id="PF13424">
    <property type="entry name" value="TPR_12"/>
    <property type="match status" value="2"/>
</dbReference>
<dbReference type="EMBL" id="SIJK02000008">
    <property type="protein sequence ID" value="MBP1465366.1"/>
    <property type="molecule type" value="Genomic_DNA"/>
</dbReference>
<organism evidence="3 4">
    <name type="scientific">Candidatus Chloroploca mongolica</name>
    <dbReference type="NCBI Taxonomy" id="2528176"/>
    <lineage>
        <taxon>Bacteria</taxon>
        <taxon>Bacillati</taxon>
        <taxon>Chloroflexota</taxon>
        <taxon>Chloroflexia</taxon>
        <taxon>Chloroflexales</taxon>
        <taxon>Chloroflexineae</taxon>
        <taxon>Oscillochloridaceae</taxon>
        <taxon>Candidatus Chloroploca</taxon>
    </lineage>
</organism>
<keyword evidence="1" id="KW-0802">TPR repeat</keyword>
<dbReference type="PANTHER" id="PTHR47691:SF3">
    <property type="entry name" value="HTH-TYPE TRANSCRIPTIONAL REGULATOR RV0890C-RELATED"/>
    <property type="match status" value="1"/>
</dbReference>
<dbReference type="SMART" id="SM00028">
    <property type="entry name" value="TPR"/>
    <property type="match status" value="7"/>
</dbReference>
<dbReference type="Pfam" id="PF13401">
    <property type="entry name" value="AAA_22"/>
    <property type="match status" value="1"/>
</dbReference>
<evidence type="ECO:0000313" key="4">
    <source>
        <dbReference type="Proteomes" id="UP001193081"/>
    </source>
</evidence>
<dbReference type="InterPro" id="IPR049945">
    <property type="entry name" value="AAA_22"/>
</dbReference>
<reference evidence="3 4" key="1">
    <citation type="submission" date="2021-03" db="EMBL/GenBank/DDBJ databases">
        <authorList>
            <person name="Grouzdev D.S."/>
        </authorList>
    </citation>
    <scope>NUCLEOTIDE SEQUENCE [LARGE SCALE GENOMIC DNA]</scope>
    <source>
        <strain evidence="3 4">M50-1</strain>
    </source>
</reference>
<evidence type="ECO:0000313" key="3">
    <source>
        <dbReference type="EMBL" id="MBP1465366.1"/>
    </source>
</evidence>
<evidence type="ECO:0000259" key="2">
    <source>
        <dbReference type="SMART" id="SM01043"/>
    </source>
</evidence>
<dbReference type="InterPro" id="IPR011990">
    <property type="entry name" value="TPR-like_helical_dom_sf"/>
</dbReference>
<dbReference type="SUPFAM" id="SSF48452">
    <property type="entry name" value="TPR-like"/>
    <property type="match status" value="3"/>
</dbReference>
<proteinExistence type="predicted"/>
<protein>
    <submittedName>
        <fullName evidence="3">Tetratricopeptide repeat protein</fullName>
    </submittedName>
</protein>
<keyword evidence="4" id="KW-1185">Reference proteome</keyword>
<dbReference type="Pfam" id="PF13374">
    <property type="entry name" value="TPR_10"/>
    <property type="match status" value="1"/>
</dbReference>
<dbReference type="SMART" id="SM01043">
    <property type="entry name" value="BTAD"/>
    <property type="match status" value="1"/>
</dbReference>
<dbReference type="InterPro" id="IPR019734">
    <property type="entry name" value="TPR_rpt"/>
</dbReference>
<feature type="repeat" description="TPR" evidence="1">
    <location>
        <begin position="872"/>
        <end position="905"/>
    </location>
</feature>
<gene>
    <name evidence="3" type="ORF">EYB53_006580</name>
</gene>
<dbReference type="InterPro" id="IPR027417">
    <property type="entry name" value="P-loop_NTPase"/>
</dbReference>
<dbReference type="InterPro" id="IPR005158">
    <property type="entry name" value="BTAD"/>
</dbReference>
<dbReference type="Pfam" id="PF03704">
    <property type="entry name" value="BTAD"/>
    <property type="match status" value="1"/>
</dbReference>
<dbReference type="SUPFAM" id="SSF52540">
    <property type="entry name" value="P-loop containing nucleoside triphosphate hydrolases"/>
    <property type="match status" value="1"/>
</dbReference>
<dbReference type="Gene3D" id="3.40.50.300">
    <property type="entry name" value="P-loop containing nucleotide triphosphate hydrolases"/>
    <property type="match status" value="1"/>
</dbReference>
<dbReference type="Gene3D" id="1.25.40.10">
    <property type="entry name" value="Tetratricopeptide repeat domain"/>
    <property type="match status" value="2"/>
</dbReference>
<dbReference type="InterPro" id="IPR036388">
    <property type="entry name" value="WH-like_DNA-bd_sf"/>
</dbReference>
<accession>A0ABS4D7E7</accession>
<feature type="domain" description="Bacterial transcriptional activator" evidence="2">
    <location>
        <begin position="99"/>
        <end position="243"/>
    </location>
</feature>
<dbReference type="Gene3D" id="1.10.10.10">
    <property type="entry name" value="Winged helix-like DNA-binding domain superfamily/Winged helix DNA-binding domain"/>
    <property type="match status" value="1"/>
</dbReference>
<dbReference type="RefSeq" id="WP_135477413.1">
    <property type="nucleotide sequence ID" value="NZ_SIJK02000008.1"/>
</dbReference>